<comment type="similarity">
    <text evidence="4">Belongs to the Cob(I)alamin adenosyltransferase family.</text>
</comment>
<protein>
    <recommendedName>
        <fullName evidence="4">Corrinoid adenosyltransferase</fullName>
        <ecNumber evidence="4">2.5.1.17</ecNumber>
    </recommendedName>
    <alternativeName>
        <fullName evidence="4">Cob(II)alamin adenosyltransferase</fullName>
    </alternativeName>
    <alternativeName>
        <fullName evidence="4">Cob(II)yrinic acid a,c-diamide adenosyltransferase</fullName>
    </alternativeName>
    <alternativeName>
        <fullName evidence="4">Cobinamide/cobalamin adenosyltransferase</fullName>
    </alternativeName>
</protein>
<dbReference type="EMBL" id="BAND01000030">
    <property type="protein sequence ID" value="GAJ28524.1"/>
    <property type="molecule type" value="Genomic_DNA"/>
</dbReference>
<dbReference type="Gene3D" id="1.20.1200.10">
    <property type="entry name" value="Cobalamin adenosyltransferase-like"/>
    <property type="match status" value="1"/>
</dbReference>
<dbReference type="OrthoDB" id="9778896at2"/>
<dbReference type="InterPro" id="IPR029499">
    <property type="entry name" value="PduO-typ"/>
</dbReference>
<keyword evidence="1 4" id="KW-0808">Transferase</keyword>
<dbReference type="GO" id="GO:0005524">
    <property type="term" value="F:ATP binding"/>
    <property type="evidence" value="ECO:0007669"/>
    <property type="project" value="UniProtKB-UniRule"/>
</dbReference>
<dbReference type="SUPFAM" id="SSF89028">
    <property type="entry name" value="Cobalamin adenosyltransferase-like"/>
    <property type="match status" value="1"/>
</dbReference>
<evidence type="ECO:0000259" key="6">
    <source>
        <dbReference type="Pfam" id="PF01923"/>
    </source>
</evidence>
<dbReference type="PANTHER" id="PTHR12213:SF0">
    <property type="entry name" value="CORRINOID ADENOSYLTRANSFERASE MMAB"/>
    <property type="match status" value="1"/>
</dbReference>
<evidence type="ECO:0000256" key="3">
    <source>
        <dbReference type="ARBA" id="ARBA00022840"/>
    </source>
</evidence>
<evidence type="ECO:0000313" key="8">
    <source>
        <dbReference type="Proteomes" id="UP000019760"/>
    </source>
</evidence>
<reference evidence="8" key="1">
    <citation type="journal article" date="2014" name="FEMS Microbiol. Lett.">
        <title>Draft Genomic DNA Sequence of the Facultatively Methylotrophic Bacterium Acidomonas methanolica type strain MB58.</title>
        <authorList>
            <person name="Higashiura N."/>
            <person name="Hadano H."/>
            <person name="Hirakawa H."/>
            <person name="Matsutani M."/>
            <person name="Takabe S."/>
            <person name="Matsushita K."/>
            <person name="Azuma Y."/>
        </authorList>
    </citation>
    <scope>NUCLEOTIDE SEQUENCE [LARGE SCALE GENOMIC DNA]</scope>
    <source>
        <strain evidence="8">MB58</strain>
    </source>
</reference>
<dbReference type="RefSeq" id="WP_042057241.1">
    <property type="nucleotide sequence ID" value="NZ_BAND01000030.1"/>
</dbReference>
<accession>A0A023D359</accession>
<sequence>MTVRIDRVVTRGGDGGQTSLGDGTRVSKHDARIEAIGAVDELNAAIGFARVALPEISALPGVQDALFDLGADLCQPHGASGRCPSLPPEATLWLDDETEALRVRQKALTSFVLPGGSEAAARAHLARTVARRAERRVVALQDPALAEAVRFLNRLSDFLFVLSRHANRDGEDDLLWRPGGWRPETR</sequence>
<dbReference type="PANTHER" id="PTHR12213">
    <property type="entry name" value="CORRINOID ADENOSYLTRANSFERASE"/>
    <property type="match status" value="1"/>
</dbReference>
<reference evidence="7 8" key="2">
    <citation type="journal article" date="2014" name="FEMS Microbiol. Lett.">
        <title>Draft genomic DNA sequence of the facultatively methylotrophic bacterium Acidomonas methanolica type strain MB58.</title>
        <authorList>
            <person name="Higashiura N."/>
            <person name="Hadano H."/>
            <person name="Hirakawa H."/>
            <person name="Matsutani M."/>
            <person name="Takabe S."/>
            <person name="Matsushita K."/>
            <person name="Azuma Y."/>
        </authorList>
    </citation>
    <scope>NUCLEOTIDE SEQUENCE [LARGE SCALE GENOMIC DNA]</scope>
    <source>
        <strain evidence="7 8">MB58</strain>
    </source>
</reference>
<dbReference type="InterPro" id="IPR016030">
    <property type="entry name" value="CblAdoTrfase-like"/>
</dbReference>
<gene>
    <name evidence="7" type="ORF">Amme_030_024</name>
</gene>
<feature type="domain" description="Cobalamin adenosyltransferase-like" evidence="6">
    <location>
        <begin position="9"/>
        <end position="165"/>
    </location>
</feature>
<dbReference type="UniPathway" id="UPA00148">
    <property type="reaction ID" value="UER00233"/>
</dbReference>
<dbReference type="Proteomes" id="UP000019760">
    <property type="component" value="Unassembled WGS sequence"/>
</dbReference>
<dbReference type="NCBIfam" id="TIGR00636">
    <property type="entry name" value="PduO_Nterm"/>
    <property type="match status" value="1"/>
</dbReference>
<evidence type="ECO:0000256" key="4">
    <source>
        <dbReference type="RuleBase" id="RU366026"/>
    </source>
</evidence>
<comment type="catalytic activity">
    <reaction evidence="4">
        <text>2 cob(II)alamin + reduced [electron-transfer flavoprotein] + 2 ATP = 2 adenosylcob(III)alamin + 2 triphosphate + oxidized [electron-transfer flavoprotein] + 3 H(+)</text>
        <dbReference type="Rhea" id="RHEA:28671"/>
        <dbReference type="Rhea" id="RHEA-COMP:10685"/>
        <dbReference type="Rhea" id="RHEA-COMP:10686"/>
        <dbReference type="ChEBI" id="CHEBI:15378"/>
        <dbReference type="ChEBI" id="CHEBI:16304"/>
        <dbReference type="ChEBI" id="CHEBI:18036"/>
        <dbReference type="ChEBI" id="CHEBI:18408"/>
        <dbReference type="ChEBI" id="CHEBI:30616"/>
        <dbReference type="ChEBI" id="CHEBI:57692"/>
        <dbReference type="ChEBI" id="CHEBI:58307"/>
        <dbReference type="EC" id="2.5.1.17"/>
    </reaction>
</comment>
<feature type="region of interest" description="Disordered" evidence="5">
    <location>
        <begin position="1"/>
        <end position="26"/>
    </location>
</feature>
<dbReference type="AlphaFoldDB" id="A0A023D359"/>
<dbReference type="Pfam" id="PF01923">
    <property type="entry name" value="Cob_adeno_trans"/>
    <property type="match status" value="1"/>
</dbReference>
<comment type="caution">
    <text evidence="7">The sequence shown here is derived from an EMBL/GenBank/DDBJ whole genome shotgun (WGS) entry which is preliminary data.</text>
</comment>
<organism evidence="7 8">
    <name type="scientific">Acidomonas methanolica NBRC 104435</name>
    <dbReference type="NCBI Taxonomy" id="1231351"/>
    <lineage>
        <taxon>Bacteria</taxon>
        <taxon>Pseudomonadati</taxon>
        <taxon>Pseudomonadota</taxon>
        <taxon>Alphaproteobacteria</taxon>
        <taxon>Acetobacterales</taxon>
        <taxon>Acetobacteraceae</taxon>
        <taxon>Acidomonas</taxon>
    </lineage>
</organism>
<evidence type="ECO:0000256" key="2">
    <source>
        <dbReference type="ARBA" id="ARBA00022741"/>
    </source>
</evidence>
<dbReference type="InterPro" id="IPR036451">
    <property type="entry name" value="CblAdoTrfase-like_sf"/>
</dbReference>
<dbReference type="GO" id="GO:0009236">
    <property type="term" value="P:cobalamin biosynthetic process"/>
    <property type="evidence" value="ECO:0007669"/>
    <property type="project" value="UniProtKB-UniRule"/>
</dbReference>
<keyword evidence="2 4" id="KW-0547">Nucleotide-binding</keyword>
<dbReference type="EC" id="2.5.1.17" evidence="4"/>
<evidence type="ECO:0000256" key="1">
    <source>
        <dbReference type="ARBA" id="ARBA00022679"/>
    </source>
</evidence>
<keyword evidence="4" id="KW-0169">Cobalamin biosynthesis</keyword>
<name>A0A023D359_ACIMT</name>
<evidence type="ECO:0000313" key="7">
    <source>
        <dbReference type="EMBL" id="GAJ28524.1"/>
    </source>
</evidence>
<evidence type="ECO:0000256" key="5">
    <source>
        <dbReference type="SAM" id="MobiDB-lite"/>
    </source>
</evidence>
<dbReference type="GO" id="GO:0008817">
    <property type="term" value="F:corrinoid adenosyltransferase activity"/>
    <property type="evidence" value="ECO:0007669"/>
    <property type="project" value="UniProtKB-UniRule"/>
</dbReference>
<comment type="pathway">
    <text evidence="4">Cofactor biosynthesis; adenosylcobalamin biosynthesis; adenosylcobalamin from cob(II)yrinate a,c-diamide: step 2/7.</text>
</comment>
<keyword evidence="3 4" id="KW-0067">ATP-binding</keyword>
<comment type="catalytic activity">
    <reaction evidence="4">
        <text>2 cob(II)yrinate a,c diamide + reduced [electron-transfer flavoprotein] + 2 ATP = 2 adenosylcob(III)yrinate a,c-diamide + 2 triphosphate + oxidized [electron-transfer flavoprotein] + 3 H(+)</text>
        <dbReference type="Rhea" id="RHEA:11528"/>
        <dbReference type="Rhea" id="RHEA-COMP:10685"/>
        <dbReference type="Rhea" id="RHEA-COMP:10686"/>
        <dbReference type="ChEBI" id="CHEBI:15378"/>
        <dbReference type="ChEBI" id="CHEBI:18036"/>
        <dbReference type="ChEBI" id="CHEBI:30616"/>
        <dbReference type="ChEBI" id="CHEBI:57692"/>
        <dbReference type="ChEBI" id="CHEBI:58307"/>
        <dbReference type="ChEBI" id="CHEBI:58503"/>
        <dbReference type="ChEBI" id="CHEBI:58537"/>
        <dbReference type="EC" id="2.5.1.17"/>
    </reaction>
</comment>
<keyword evidence="8" id="KW-1185">Reference proteome</keyword>
<proteinExistence type="inferred from homology"/>